<dbReference type="PROSITE" id="PS51755">
    <property type="entry name" value="OMPR_PHOB"/>
    <property type="match status" value="1"/>
</dbReference>
<dbReference type="Gene3D" id="1.10.10.10">
    <property type="entry name" value="Winged helix-like DNA-binding domain superfamily/Winged helix DNA-binding domain"/>
    <property type="match status" value="1"/>
</dbReference>
<dbReference type="EMBL" id="BOPF01000006">
    <property type="protein sequence ID" value="GIJ45173.1"/>
    <property type="molecule type" value="Genomic_DNA"/>
</dbReference>
<protein>
    <submittedName>
        <fullName evidence="7">SARP family transcriptional regulator</fullName>
    </submittedName>
</protein>
<dbReference type="RefSeq" id="WP_203898720.1">
    <property type="nucleotide sequence ID" value="NZ_BOPF01000006.1"/>
</dbReference>
<dbReference type="InterPro" id="IPR005158">
    <property type="entry name" value="BTAD"/>
</dbReference>
<dbReference type="PRINTS" id="PR00364">
    <property type="entry name" value="DISEASERSIST"/>
</dbReference>
<dbReference type="Pfam" id="PF00486">
    <property type="entry name" value="Trans_reg_C"/>
    <property type="match status" value="1"/>
</dbReference>
<dbReference type="Proteomes" id="UP000619260">
    <property type="component" value="Unassembled WGS sequence"/>
</dbReference>
<dbReference type="SMART" id="SM01043">
    <property type="entry name" value="BTAD"/>
    <property type="match status" value="1"/>
</dbReference>
<organism evidence="7 8">
    <name type="scientific">Virgisporangium aliadipatigenens</name>
    <dbReference type="NCBI Taxonomy" id="741659"/>
    <lineage>
        <taxon>Bacteria</taxon>
        <taxon>Bacillati</taxon>
        <taxon>Actinomycetota</taxon>
        <taxon>Actinomycetes</taxon>
        <taxon>Micromonosporales</taxon>
        <taxon>Micromonosporaceae</taxon>
        <taxon>Virgisporangium</taxon>
    </lineage>
</organism>
<evidence type="ECO:0000259" key="6">
    <source>
        <dbReference type="PROSITE" id="PS51755"/>
    </source>
</evidence>
<dbReference type="PANTHER" id="PTHR35807:SF1">
    <property type="entry name" value="TRANSCRIPTIONAL REGULATOR REDD"/>
    <property type="match status" value="1"/>
</dbReference>
<dbReference type="SMART" id="SM00862">
    <property type="entry name" value="Trans_reg_C"/>
    <property type="match status" value="1"/>
</dbReference>
<keyword evidence="4" id="KW-0804">Transcription</keyword>
<name>A0A8J3YJU1_9ACTN</name>
<proteinExistence type="inferred from homology"/>
<dbReference type="InterPro" id="IPR036388">
    <property type="entry name" value="WH-like_DNA-bd_sf"/>
</dbReference>
<dbReference type="GO" id="GO:0006355">
    <property type="term" value="P:regulation of DNA-templated transcription"/>
    <property type="evidence" value="ECO:0007669"/>
    <property type="project" value="InterPro"/>
</dbReference>
<keyword evidence="3 5" id="KW-0238">DNA-binding</keyword>
<dbReference type="Gene3D" id="3.40.50.300">
    <property type="entry name" value="P-loop containing nucleotide triphosphate hydrolases"/>
    <property type="match status" value="1"/>
</dbReference>
<dbReference type="Gene3D" id="1.25.40.10">
    <property type="entry name" value="Tetratricopeptide repeat domain"/>
    <property type="match status" value="2"/>
</dbReference>
<evidence type="ECO:0000256" key="1">
    <source>
        <dbReference type="ARBA" id="ARBA00005820"/>
    </source>
</evidence>
<evidence type="ECO:0000313" key="8">
    <source>
        <dbReference type="Proteomes" id="UP000619260"/>
    </source>
</evidence>
<evidence type="ECO:0000256" key="3">
    <source>
        <dbReference type="ARBA" id="ARBA00023125"/>
    </source>
</evidence>
<dbReference type="InterPro" id="IPR016032">
    <property type="entry name" value="Sig_transdc_resp-reg_C-effctor"/>
</dbReference>
<sequence>MRLALLGPLDVTDDHGVVVELPGGKPRTLLLVLACHANRPVPTEVLVESLWGPAPPRQADAALRVHVHHLRKALGDGRIGRRPEGYALRLDADELDADRFRGLVARGRAAVAAGEPERALAALDAALALWRGPVLAGAQTVPALAVDAAGLEELRLQAWELRYEAAFALGRHDGAIAGLRELADRHPLRETFREQLMRALIAGGRGAEAVAVFEDTRRVLADELGLDPDPRLRKLHLQVLRSEAAPAPVRDAPQRTVVVPRQLPARTHGFVGRREWLKRLDALLSDVDGPDDVDGGAVPIATLSGAGGIGKTTLAVYWAHGVAARFPDGQLYLNLHGFDPVRAPLAPLDALGRALSALGVPAREHPIGLEERESLYRSVTAGRRLLLVLDNAHAAAQVRPLLPGGAGCLVLVTSRDLLSGLAAAGARPFVLGPLPRTDAYDLLERRLGPERVAAEPAAVESIVARCGGLPLALSVVAARSAVLAEASLAPLAAELTGPRRALDGFSGDDAATDLRSVFSWSYRVLEPGVARMFRLLSLHPGPELTVGAAASLAGVAVEEARAVLRQLRAASLMTEPSPGRYGFHDLVRAYAVELAEGADPPAERDAALVRLLDHLLHTAYPAALLLDPHQTPTPLERAAEGVTPDAVGERAQALAWFDAETPGLLAAVERARDGFPGHAWRLAFALVVHLERGGHWTDKLAVLDAARESARRTGERGVEARALRSLGRTLGRLRRYDEAVDHLRAAAALYRDLDDPNGLAHATATLGELLERAGRVAEAMAADRAAVQLYRAAGNVLGEARSLGGVATLQTMTGEHAAAIDTCRRALDLFARLDDPNGAAGAHDTLGTAQHHLGDHEAAAASFHRALATLGDTGDRYYVALALDHLADTHAASGAGAEARRRYGEALKLFTALAAREADSVRDKLASLR</sequence>
<dbReference type="AlphaFoldDB" id="A0A8J3YJU1"/>
<dbReference type="GO" id="GO:0043531">
    <property type="term" value="F:ADP binding"/>
    <property type="evidence" value="ECO:0007669"/>
    <property type="project" value="InterPro"/>
</dbReference>
<keyword evidence="2" id="KW-0805">Transcription regulation</keyword>
<dbReference type="InterPro" id="IPR019734">
    <property type="entry name" value="TPR_rpt"/>
</dbReference>
<evidence type="ECO:0000256" key="2">
    <source>
        <dbReference type="ARBA" id="ARBA00023015"/>
    </source>
</evidence>
<gene>
    <name evidence="7" type="ORF">Val02_20590</name>
</gene>
<dbReference type="SUPFAM" id="SSF48452">
    <property type="entry name" value="TPR-like"/>
    <property type="match status" value="2"/>
</dbReference>
<evidence type="ECO:0000256" key="5">
    <source>
        <dbReference type="PROSITE-ProRule" id="PRU01091"/>
    </source>
</evidence>
<dbReference type="PANTHER" id="PTHR35807">
    <property type="entry name" value="TRANSCRIPTIONAL REGULATOR REDD-RELATED"/>
    <property type="match status" value="1"/>
</dbReference>
<reference evidence="7" key="1">
    <citation type="submission" date="2021-01" db="EMBL/GenBank/DDBJ databases">
        <title>Whole genome shotgun sequence of Virgisporangium aliadipatigenens NBRC 105644.</title>
        <authorList>
            <person name="Komaki H."/>
            <person name="Tamura T."/>
        </authorList>
    </citation>
    <scope>NUCLEOTIDE SEQUENCE</scope>
    <source>
        <strain evidence="7">NBRC 105644</strain>
    </source>
</reference>
<dbReference type="SUPFAM" id="SSF46894">
    <property type="entry name" value="C-terminal effector domain of the bipartite response regulators"/>
    <property type="match status" value="1"/>
</dbReference>
<evidence type="ECO:0000256" key="4">
    <source>
        <dbReference type="ARBA" id="ARBA00023163"/>
    </source>
</evidence>
<dbReference type="InterPro" id="IPR051677">
    <property type="entry name" value="AfsR-DnrI-RedD_regulator"/>
</dbReference>
<dbReference type="CDD" id="cd15831">
    <property type="entry name" value="BTAD"/>
    <property type="match status" value="1"/>
</dbReference>
<evidence type="ECO:0000313" key="7">
    <source>
        <dbReference type="EMBL" id="GIJ45173.1"/>
    </source>
</evidence>
<dbReference type="InterPro" id="IPR001867">
    <property type="entry name" value="OmpR/PhoB-type_DNA-bd"/>
</dbReference>
<feature type="domain" description="OmpR/PhoB-type" evidence="6">
    <location>
        <begin position="1"/>
        <end position="90"/>
    </location>
</feature>
<dbReference type="GO" id="GO:0000160">
    <property type="term" value="P:phosphorelay signal transduction system"/>
    <property type="evidence" value="ECO:0007669"/>
    <property type="project" value="InterPro"/>
</dbReference>
<dbReference type="Pfam" id="PF03704">
    <property type="entry name" value="BTAD"/>
    <property type="match status" value="1"/>
</dbReference>
<comment type="similarity">
    <text evidence="1">Belongs to the AfsR/DnrI/RedD regulatory family.</text>
</comment>
<dbReference type="InterPro" id="IPR011990">
    <property type="entry name" value="TPR-like_helical_dom_sf"/>
</dbReference>
<accession>A0A8J3YJU1</accession>
<dbReference type="InterPro" id="IPR027417">
    <property type="entry name" value="P-loop_NTPase"/>
</dbReference>
<comment type="caution">
    <text evidence="7">The sequence shown here is derived from an EMBL/GenBank/DDBJ whole genome shotgun (WGS) entry which is preliminary data.</text>
</comment>
<dbReference type="SUPFAM" id="SSF52540">
    <property type="entry name" value="P-loop containing nucleoside triphosphate hydrolases"/>
    <property type="match status" value="1"/>
</dbReference>
<dbReference type="SMART" id="SM00028">
    <property type="entry name" value="TPR"/>
    <property type="match status" value="4"/>
</dbReference>
<feature type="DNA-binding region" description="OmpR/PhoB-type" evidence="5">
    <location>
        <begin position="1"/>
        <end position="90"/>
    </location>
</feature>
<dbReference type="GO" id="GO:0003677">
    <property type="term" value="F:DNA binding"/>
    <property type="evidence" value="ECO:0007669"/>
    <property type="project" value="UniProtKB-UniRule"/>
</dbReference>
<keyword evidence="8" id="KW-1185">Reference proteome</keyword>